<sequence length="70" mass="8287">MCPAARTRKTNTQKRHDRIRQAFRERYTNKPRPRLYSREYVISQLADEFCLSMATVEGIIWTKPEEAKAA</sequence>
<proteinExistence type="predicted"/>
<accession>A0ABS3QD65</accession>
<comment type="caution">
    <text evidence="1">The sequence shown here is derived from an EMBL/GenBank/DDBJ whole genome shotgun (WGS) entry which is preliminary data.</text>
</comment>
<evidence type="ECO:0000313" key="1">
    <source>
        <dbReference type="EMBL" id="MBO2009191.1"/>
    </source>
</evidence>
<dbReference type="EMBL" id="JAGETZ010000003">
    <property type="protein sequence ID" value="MBO2009191.1"/>
    <property type="molecule type" value="Genomic_DNA"/>
</dbReference>
<keyword evidence="2" id="KW-1185">Reference proteome</keyword>
<protein>
    <submittedName>
        <fullName evidence="1">Uncharacterized protein</fullName>
    </submittedName>
</protein>
<evidence type="ECO:0000313" key="2">
    <source>
        <dbReference type="Proteomes" id="UP000664369"/>
    </source>
</evidence>
<organism evidence="1 2">
    <name type="scientific">Hymenobacter negativus</name>
    <dbReference type="NCBI Taxonomy" id="2795026"/>
    <lineage>
        <taxon>Bacteria</taxon>
        <taxon>Pseudomonadati</taxon>
        <taxon>Bacteroidota</taxon>
        <taxon>Cytophagia</taxon>
        <taxon>Cytophagales</taxon>
        <taxon>Hymenobacteraceae</taxon>
        <taxon>Hymenobacter</taxon>
    </lineage>
</organism>
<dbReference type="Proteomes" id="UP000664369">
    <property type="component" value="Unassembled WGS sequence"/>
</dbReference>
<reference evidence="1 2" key="1">
    <citation type="submission" date="2021-03" db="EMBL/GenBank/DDBJ databases">
        <authorList>
            <person name="Kim M.K."/>
        </authorList>
    </citation>
    <scope>NUCLEOTIDE SEQUENCE [LARGE SCALE GENOMIC DNA]</scope>
    <source>
        <strain evidence="1 2">BT442</strain>
    </source>
</reference>
<gene>
    <name evidence="1" type="ORF">J4E00_09010</name>
</gene>
<dbReference type="RefSeq" id="WP_208174812.1">
    <property type="nucleotide sequence ID" value="NZ_JAGETZ010000003.1"/>
</dbReference>
<name>A0ABS3QD65_9BACT</name>